<proteinExistence type="predicted"/>
<reference evidence="2" key="1">
    <citation type="submission" date="2019-09" db="EMBL/GenBank/DDBJ databases">
        <title>Characterisation of the sponge microbiome using genome-centric metagenomics.</title>
        <authorList>
            <person name="Engelberts J.P."/>
            <person name="Robbins S.J."/>
            <person name="De Goeij J.M."/>
            <person name="Aranda M."/>
            <person name="Bell S.C."/>
            <person name="Webster N.S."/>
        </authorList>
    </citation>
    <scope>NUCLEOTIDE SEQUENCE</scope>
    <source>
        <strain evidence="2">SB0676_bin_10</strain>
    </source>
</reference>
<dbReference type="AlphaFoldDB" id="A0A6B1F840"/>
<feature type="region of interest" description="Disordered" evidence="1">
    <location>
        <begin position="1"/>
        <end position="29"/>
    </location>
</feature>
<comment type="caution">
    <text evidence="2">The sequence shown here is derived from an EMBL/GenBank/DDBJ whole genome shotgun (WGS) entry which is preliminary data.</text>
</comment>
<sequence>MTISRGCWKKATSNPCSGPSLNSPTSNSPRSCWPDLFPLQREGAGWRLAVDPARPFAALVGGEGWACELRAAEFQALCHGVAVLVRQHSVMAEQLMAEESITINHESRGLWLELCGTAAAWSLRFLLEPDTDRGCEGTWSAQASPQVAMALQQLGCSGPLQA</sequence>
<dbReference type="SUPFAM" id="SSF54447">
    <property type="entry name" value="ssDNA-binding transcriptional regulator domain"/>
    <property type="match status" value="1"/>
</dbReference>
<dbReference type="EMBL" id="VYDO01000100">
    <property type="protein sequence ID" value="MYG37946.1"/>
    <property type="molecule type" value="Genomic_DNA"/>
</dbReference>
<dbReference type="Gene3D" id="2.30.31.10">
    <property type="entry name" value="Transcriptional Coactivator Pc4, Chain A"/>
    <property type="match status" value="1"/>
</dbReference>
<accession>A0A6B1F840</accession>
<dbReference type="GO" id="GO:0003677">
    <property type="term" value="F:DNA binding"/>
    <property type="evidence" value="ECO:0007669"/>
    <property type="project" value="InterPro"/>
</dbReference>
<dbReference type="GO" id="GO:0006355">
    <property type="term" value="P:regulation of DNA-templated transcription"/>
    <property type="evidence" value="ECO:0007669"/>
    <property type="project" value="InterPro"/>
</dbReference>
<evidence type="ECO:0000256" key="1">
    <source>
        <dbReference type="SAM" id="MobiDB-lite"/>
    </source>
</evidence>
<gene>
    <name evidence="2" type="ORF">F4162_02835</name>
</gene>
<evidence type="ECO:0000313" key="2">
    <source>
        <dbReference type="EMBL" id="MYG37946.1"/>
    </source>
</evidence>
<feature type="compositionally biased region" description="Polar residues" evidence="1">
    <location>
        <begin position="11"/>
        <end position="29"/>
    </location>
</feature>
<name>A0A6B1F840_9SYNE</name>
<organism evidence="2">
    <name type="scientific">Synechococcus sp. SB0676_bin_10</name>
    <dbReference type="NCBI Taxonomy" id="2604869"/>
    <lineage>
        <taxon>Bacteria</taxon>
        <taxon>Bacillati</taxon>
        <taxon>Cyanobacteriota</taxon>
        <taxon>Cyanophyceae</taxon>
        <taxon>Synechococcales</taxon>
        <taxon>Synechococcaceae</taxon>
        <taxon>Synechococcus</taxon>
    </lineage>
</organism>
<dbReference type="InterPro" id="IPR014947">
    <property type="entry name" value="DUF1818"/>
</dbReference>
<dbReference type="InterPro" id="IPR009044">
    <property type="entry name" value="ssDNA-bd_transcriptional_reg"/>
</dbReference>
<dbReference type="Pfam" id="PF08848">
    <property type="entry name" value="DUF1818"/>
    <property type="match status" value="1"/>
</dbReference>
<protein>
    <submittedName>
        <fullName evidence="2">DUF1818 family protein</fullName>
    </submittedName>
</protein>